<name>H0EGT1_GLAL7</name>
<dbReference type="Proteomes" id="UP000005446">
    <property type="component" value="Unassembled WGS sequence"/>
</dbReference>
<dbReference type="EMBL" id="AGUE01000030">
    <property type="protein sequence ID" value="EHL02271.1"/>
    <property type="molecule type" value="Genomic_DNA"/>
</dbReference>
<proteinExistence type="predicted"/>
<accession>H0EGT1</accession>
<dbReference type="AlphaFoldDB" id="H0EGT1"/>
<evidence type="ECO:0000313" key="1">
    <source>
        <dbReference type="EMBL" id="EHL02271.1"/>
    </source>
</evidence>
<organism evidence="1 2">
    <name type="scientific">Glarea lozoyensis (strain ATCC 74030 / MF5533)</name>
    <dbReference type="NCBI Taxonomy" id="1104152"/>
    <lineage>
        <taxon>Eukaryota</taxon>
        <taxon>Fungi</taxon>
        <taxon>Dikarya</taxon>
        <taxon>Ascomycota</taxon>
        <taxon>Pezizomycotina</taxon>
        <taxon>Leotiomycetes</taxon>
        <taxon>Helotiales</taxon>
        <taxon>Helotiaceae</taxon>
        <taxon>Glarea</taxon>
    </lineage>
</organism>
<evidence type="ECO:0000313" key="2">
    <source>
        <dbReference type="Proteomes" id="UP000005446"/>
    </source>
</evidence>
<keyword evidence="2" id="KW-1185">Reference proteome</keyword>
<comment type="caution">
    <text evidence="1">The sequence shown here is derived from an EMBL/GenBank/DDBJ whole genome shotgun (WGS) entry which is preliminary data.</text>
</comment>
<sequence>MAVQRIVPAFQGIDDATAALILQLLLQDSEELAASGAKGKDRAGTSASDSELAVLLYQQELKKSEQFVNDRQVAAHLDPCKLSITRKVVFECFKLRKFHPVGRYVQD</sequence>
<reference evidence="1 2" key="1">
    <citation type="journal article" date="2012" name="Eukaryot. Cell">
        <title>Genome sequence of the fungus Glarea lozoyensis: the first genome sequence of a species from the Helotiaceae family.</title>
        <authorList>
            <person name="Youssar L."/>
            <person name="Gruening B.A."/>
            <person name="Erxleben A."/>
            <person name="Guenther S."/>
            <person name="Huettel W."/>
        </authorList>
    </citation>
    <scope>NUCLEOTIDE SEQUENCE [LARGE SCALE GENOMIC DNA]</scope>
    <source>
        <strain evidence="2">ATCC 74030 / MF5533</strain>
    </source>
</reference>
<dbReference type="HOGENOM" id="CLU_2210323_0_0_1"/>
<gene>
    <name evidence="1" type="ORF">M7I_1701</name>
</gene>
<protein>
    <submittedName>
        <fullName evidence="1">Uncharacterized protein</fullName>
    </submittedName>
</protein>
<dbReference type="InParanoid" id="H0EGT1"/>